<dbReference type="GO" id="GO:0005634">
    <property type="term" value="C:nucleus"/>
    <property type="evidence" value="ECO:0007669"/>
    <property type="project" value="UniProtKB-SubCell"/>
</dbReference>
<dbReference type="PANTHER" id="PTHR10763:SF26">
    <property type="entry name" value="CELL DIVISION CONTROL PROTEIN 6 HOMOLOG"/>
    <property type="match status" value="1"/>
</dbReference>
<sequence>MQRSTDTLSDSKQVTSSRAQDTSHCRQAKKRLRVKSVLHTSYAPPGARPLSREEQVQGLSDHLRACLLAGEGGSLYVSGLPGTGKTLTVHAVVRACCQDMAGATEGAPVPLSINCMTLAAPQAVFARLLDGVQAAAQLPLKPQSDGADPFIQPGAGSSAGGDSVMRELRAALGATQQDALADADRRQSMGGRRSSIVGGKRSKRMIVAVLDEMDQLISQDQSVLYELFTLATLKGCRLVLVGIANSIDLTARVLPRLQLLARRPQLITFPSYSAAQLEALLHQRLASLPGPVFHPQAIRLVAKKTASRSGDMRQVLDACAAAIDIVVQQATETAAAAEPGDDMTESTEAPLEQKPLVRVGIHPMFKSISQLQGGGSTAVLAVKGLPPQQQLLLCAAANLIGDASANSVQTPLKGTPSRRLSGLGCSTPMSASNKRRLSFGFSDGVGTPGRINMSRRLSIASDASTGSGSLQRKHDCILGELHSAYEDLCKKVAFKALAPSEVSAACSTLADMGLLGLGHAREERQRRVTLRMAVADIALALADARLIRGCLTYDDEINA</sequence>
<name>I0YJN0_COCSC</name>
<dbReference type="eggNOG" id="KOG2227">
    <property type="taxonomic scope" value="Eukaryota"/>
</dbReference>
<comment type="caution">
    <text evidence="9">The sequence shown here is derived from an EMBL/GenBank/DDBJ whole genome shotgun (WGS) entry which is preliminary data.</text>
</comment>
<dbReference type="InterPro" id="IPR050311">
    <property type="entry name" value="ORC1/CDC6"/>
</dbReference>
<evidence type="ECO:0000256" key="4">
    <source>
        <dbReference type="ARBA" id="ARBA00023242"/>
    </source>
</evidence>
<dbReference type="InterPro" id="IPR015163">
    <property type="entry name" value="Cdc6_C"/>
</dbReference>
<dbReference type="RefSeq" id="XP_005643143.1">
    <property type="nucleotide sequence ID" value="XM_005643086.1"/>
</dbReference>
<feature type="compositionally biased region" description="Polar residues" evidence="7">
    <location>
        <begin position="1"/>
        <end position="22"/>
    </location>
</feature>
<reference evidence="9 10" key="1">
    <citation type="journal article" date="2012" name="Genome Biol.">
        <title>The genome of the polar eukaryotic microalga coccomyxa subellipsoidea reveals traits of cold adaptation.</title>
        <authorList>
            <person name="Blanc G."/>
            <person name="Agarkova I."/>
            <person name="Grimwood J."/>
            <person name="Kuo A."/>
            <person name="Brueggeman A."/>
            <person name="Dunigan D."/>
            <person name="Gurnon J."/>
            <person name="Ladunga I."/>
            <person name="Lindquist E."/>
            <person name="Lucas S."/>
            <person name="Pangilinan J."/>
            <person name="Proschold T."/>
            <person name="Salamov A."/>
            <person name="Schmutz J."/>
            <person name="Weeks D."/>
            <person name="Yamada T."/>
            <person name="Claverie J.M."/>
            <person name="Grigoriev I."/>
            <person name="Van Etten J."/>
            <person name="Lomsadze A."/>
            <person name="Borodovsky M."/>
        </authorList>
    </citation>
    <scope>NUCLEOTIDE SEQUENCE [LARGE SCALE GENOMIC DNA]</scope>
    <source>
        <strain evidence="9 10">C-169</strain>
    </source>
</reference>
<keyword evidence="2" id="KW-0132">Cell division</keyword>
<dbReference type="Gene3D" id="3.40.50.300">
    <property type="entry name" value="P-loop containing nucleotide triphosphate hydrolases"/>
    <property type="match status" value="1"/>
</dbReference>
<dbReference type="InterPro" id="IPR027417">
    <property type="entry name" value="P-loop_NTPase"/>
</dbReference>
<keyword evidence="9" id="KW-0378">Hydrolase</keyword>
<dbReference type="EMBL" id="AGSI01000023">
    <property type="protein sequence ID" value="EIE18599.1"/>
    <property type="molecule type" value="Genomic_DNA"/>
</dbReference>
<dbReference type="GO" id="GO:0051301">
    <property type="term" value="P:cell division"/>
    <property type="evidence" value="ECO:0007669"/>
    <property type="project" value="UniProtKB-UniRule"/>
</dbReference>
<dbReference type="AlphaFoldDB" id="I0YJN0"/>
<dbReference type="KEGG" id="csl:COCSUDRAFT_60260"/>
<dbReference type="PIRSF" id="PIRSF001767">
    <property type="entry name" value="Cdc6"/>
    <property type="match status" value="1"/>
</dbReference>
<proteinExistence type="inferred from homology"/>
<dbReference type="Gene3D" id="1.10.8.60">
    <property type="match status" value="1"/>
</dbReference>
<evidence type="ECO:0000256" key="3">
    <source>
        <dbReference type="ARBA" id="ARBA00022705"/>
    </source>
</evidence>
<dbReference type="OrthoDB" id="1926878at2759"/>
<dbReference type="SUPFAM" id="SSF52540">
    <property type="entry name" value="P-loop containing nucleoside triphosphate hydrolases"/>
    <property type="match status" value="1"/>
</dbReference>
<evidence type="ECO:0000256" key="7">
    <source>
        <dbReference type="SAM" id="MobiDB-lite"/>
    </source>
</evidence>
<evidence type="ECO:0000256" key="2">
    <source>
        <dbReference type="ARBA" id="ARBA00022618"/>
    </source>
</evidence>
<dbReference type="SMART" id="SM01074">
    <property type="entry name" value="Cdc6_C"/>
    <property type="match status" value="1"/>
</dbReference>
<dbReference type="Pfam" id="PF09079">
    <property type="entry name" value="WHD_Cdc6"/>
    <property type="match status" value="1"/>
</dbReference>
<dbReference type="Pfam" id="PF22606">
    <property type="entry name" value="Cdc6-ORC-like_ATPase_lid"/>
    <property type="match status" value="1"/>
</dbReference>
<evidence type="ECO:0000256" key="5">
    <source>
        <dbReference type="ARBA" id="ARBA00023306"/>
    </source>
</evidence>
<dbReference type="STRING" id="574566.I0YJN0"/>
<protein>
    <recommendedName>
        <fullName evidence="6">Cell division control protein</fullName>
    </recommendedName>
</protein>
<dbReference type="GO" id="GO:0033314">
    <property type="term" value="P:mitotic DNA replication checkpoint signaling"/>
    <property type="evidence" value="ECO:0007669"/>
    <property type="project" value="TreeGrafter"/>
</dbReference>
<feature type="region of interest" description="Disordered" evidence="7">
    <location>
        <begin position="176"/>
        <end position="196"/>
    </location>
</feature>
<dbReference type="InterPro" id="IPR036390">
    <property type="entry name" value="WH_DNA-bd_sf"/>
</dbReference>
<keyword evidence="5" id="KW-0131">Cell cycle</keyword>
<organism evidence="9 10">
    <name type="scientific">Coccomyxa subellipsoidea (strain C-169)</name>
    <name type="common">Green microalga</name>
    <dbReference type="NCBI Taxonomy" id="574566"/>
    <lineage>
        <taxon>Eukaryota</taxon>
        <taxon>Viridiplantae</taxon>
        <taxon>Chlorophyta</taxon>
        <taxon>core chlorophytes</taxon>
        <taxon>Trebouxiophyceae</taxon>
        <taxon>Trebouxiophyceae incertae sedis</taxon>
        <taxon>Coccomyxaceae</taxon>
        <taxon>Coccomyxa</taxon>
        <taxon>Coccomyxa subellipsoidea</taxon>
    </lineage>
</organism>
<dbReference type="GeneID" id="17036484"/>
<dbReference type="GO" id="GO:0016787">
    <property type="term" value="F:hydrolase activity"/>
    <property type="evidence" value="ECO:0007669"/>
    <property type="project" value="UniProtKB-KW"/>
</dbReference>
<dbReference type="InterPro" id="IPR041664">
    <property type="entry name" value="AAA_16"/>
</dbReference>
<evidence type="ECO:0000256" key="1">
    <source>
        <dbReference type="ARBA" id="ARBA00004123"/>
    </source>
</evidence>
<evidence type="ECO:0000313" key="9">
    <source>
        <dbReference type="EMBL" id="EIE18599.1"/>
    </source>
</evidence>
<feature type="domain" description="Cdc6 C-terminal" evidence="8">
    <location>
        <begin position="456"/>
        <end position="541"/>
    </location>
</feature>
<dbReference type="InterPro" id="IPR016314">
    <property type="entry name" value="Cdc6/18"/>
</dbReference>
<dbReference type="Pfam" id="PF13191">
    <property type="entry name" value="AAA_16"/>
    <property type="match status" value="1"/>
</dbReference>
<comment type="subcellular location">
    <subcellularLocation>
        <location evidence="1">Nucleus</location>
    </subcellularLocation>
</comment>
<keyword evidence="4" id="KW-0539">Nucleus</keyword>
<feature type="region of interest" description="Disordered" evidence="7">
    <location>
        <begin position="1"/>
        <end position="26"/>
    </location>
</feature>
<evidence type="ECO:0000259" key="8">
    <source>
        <dbReference type="SMART" id="SM01074"/>
    </source>
</evidence>
<dbReference type="PANTHER" id="PTHR10763">
    <property type="entry name" value="CELL DIVISION CONTROL PROTEIN 6-RELATED"/>
    <property type="match status" value="1"/>
</dbReference>
<keyword evidence="3" id="KW-0235">DNA replication</keyword>
<comment type="similarity">
    <text evidence="6">Belongs to the CDC6/cdc18 family.</text>
</comment>
<accession>I0YJN0</accession>
<gene>
    <name evidence="9" type="ORF">COCSUDRAFT_60260</name>
</gene>
<evidence type="ECO:0000256" key="6">
    <source>
        <dbReference type="PIRNR" id="PIRNR001767"/>
    </source>
</evidence>
<evidence type="ECO:0000313" key="10">
    <source>
        <dbReference type="Proteomes" id="UP000007264"/>
    </source>
</evidence>
<dbReference type="GO" id="GO:0003688">
    <property type="term" value="F:DNA replication origin binding"/>
    <property type="evidence" value="ECO:0007669"/>
    <property type="project" value="TreeGrafter"/>
</dbReference>
<dbReference type="Proteomes" id="UP000007264">
    <property type="component" value="Unassembled WGS sequence"/>
</dbReference>
<dbReference type="InterPro" id="IPR054425">
    <property type="entry name" value="Cdc6_ORC1-like_ATPase_lid"/>
</dbReference>
<dbReference type="GO" id="GO:0006270">
    <property type="term" value="P:DNA replication initiation"/>
    <property type="evidence" value="ECO:0007669"/>
    <property type="project" value="UniProtKB-UniRule"/>
</dbReference>
<dbReference type="SUPFAM" id="SSF46785">
    <property type="entry name" value="Winged helix' DNA-binding domain"/>
    <property type="match status" value="1"/>
</dbReference>
<keyword evidence="10" id="KW-1185">Reference proteome</keyword>